<proteinExistence type="predicted"/>
<evidence type="ECO:0000313" key="1">
    <source>
        <dbReference type="Proteomes" id="UP000095286"/>
    </source>
</evidence>
<organism evidence="1 2">
    <name type="scientific">Rhabditophanes sp. KR3021</name>
    <dbReference type="NCBI Taxonomy" id="114890"/>
    <lineage>
        <taxon>Eukaryota</taxon>
        <taxon>Metazoa</taxon>
        <taxon>Ecdysozoa</taxon>
        <taxon>Nematoda</taxon>
        <taxon>Chromadorea</taxon>
        <taxon>Rhabditida</taxon>
        <taxon>Tylenchina</taxon>
        <taxon>Panagrolaimomorpha</taxon>
        <taxon>Strongyloidoidea</taxon>
        <taxon>Alloionematidae</taxon>
        <taxon>Rhabditophanes</taxon>
    </lineage>
</organism>
<accession>A0AC35U1C7</accession>
<protein>
    <submittedName>
        <fullName evidence="2">Bromo domain-containing protein</fullName>
    </submittedName>
</protein>
<reference evidence="2" key="1">
    <citation type="submission" date="2016-11" db="UniProtKB">
        <authorList>
            <consortium name="WormBaseParasite"/>
        </authorList>
    </citation>
    <scope>IDENTIFICATION</scope>
    <source>
        <strain evidence="2">KR3021</strain>
    </source>
</reference>
<dbReference type="WBParaSite" id="RSKR_0000667500.1">
    <property type="protein sequence ID" value="RSKR_0000667500.1"/>
    <property type="gene ID" value="RSKR_0000667500"/>
</dbReference>
<evidence type="ECO:0000313" key="2">
    <source>
        <dbReference type="WBParaSite" id="RSKR_0000667500.1"/>
    </source>
</evidence>
<sequence length="1176" mass="130998">MLPNSLFSATNSMTPQTTSEPSNLKSVDSIASKLAADSASREIDDARSDRSSSTTTVPNDKTEDNSGGESRPFPKLPDLIMKEDVEAEEREEPDNKSSSTRSSIQKEEPEEISTKTVLRDFGSPKQTPVNGIVQPRVLPPPGKPVRTTNQLDYLQREVIKNVVKQKSAWPFLKPVDTVKLNIPDYHTMIVKPMDLMTIEKRLKNKYYYSAEECMKDFNTVFANCYAFNPKEYGVYTMAKEVEAYVLGKIKLMPKEEIETEPVKKKISGSKSSGKKVRTEESASRVSTREPKAEASTLYGTAVAGSSGSNKGGTSFINGVAGKAMKRKADSDDKKSSAARAPRVKKPPVIDYEKLEPRYKGKYGDQMKFCQKLLSELLGKKCAEFAWPFLTPVDVEALKLVDYYTVVKQPMDLSTIKKKIDSKQYMTAYEFREDFHLMCNNCFSYNPPIDDVHKQGIKLMAYFEDKWNQLPVEGPRRESLTGSSSSYNGGGFNSAAATAAAAKAAQLYSDEDDQIEIIIMELQAHIQAIHDRLSSLNKFSQDLVSLKFNRKKARMSNSSIPRIDGKMLEGIRELLGPATVIELPPSQHPGPSSSNTNQHTPVPAKKPKLSKKTMLPSVPVLNPPTPIQQLPQQTLPSFISDIKSDTESVQTAQSTPGGPTPTKRGRKKGSKNKPKQDPLTAAKLEYNFNSDDEENSLVMSYDEKRQLSLDINKLPGDNLTQVISIIEARERIGDVNPEEIEIDFEVLQPKTLRELGAYVAHCLKRKPKKASYSSKNTSGERPKKAQQDAPTNMCEDTSQQMLAPTLPSTNGIGDLLTQTSPHPQPQKEAETESDSSDSSDSDDTSDSSDSESESEGPKQLKELRTDKRPPASFGSDESSGLEIRNFVHAGAQPVLNMGLPDEKVGDMNVSILDRLNIPSYSTSQRPDPSRAKPPNTTKEVNRLLARSKLKKPTQSTDPSRSIGPPGQVDEPMDTSTSYSTENDPDINVRRQREKERREREAKVESNGLTDQTICDTRHVHMKMTSPQMGTENDDEYTFLCGSQRIRRYGSVCDLNSPLYFPKYTSLVRHVVLGTDSIQSICLRYNSNMSELKRINRLWSNEALHCRAILNVPVYEGGSNEIEMSPISLRSNLREPASKNNQISMEGKSESLKDILSRIDFTMKQTKLAVKKLEKQKT</sequence>
<name>A0AC35U1C7_9BILA</name>
<dbReference type="Proteomes" id="UP000095286">
    <property type="component" value="Unplaced"/>
</dbReference>